<evidence type="ECO:0000313" key="2">
    <source>
        <dbReference type="EMBL" id="HIU36751.1"/>
    </source>
</evidence>
<evidence type="ECO:0000313" key="3">
    <source>
        <dbReference type="Proteomes" id="UP000824083"/>
    </source>
</evidence>
<evidence type="ECO:0000256" key="1">
    <source>
        <dbReference type="SAM" id="Phobius"/>
    </source>
</evidence>
<dbReference type="EMBL" id="DVMY01000015">
    <property type="protein sequence ID" value="HIU36751.1"/>
    <property type="molecule type" value="Genomic_DNA"/>
</dbReference>
<proteinExistence type="predicted"/>
<feature type="non-terminal residue" evidence="2">
    <location>
        <position position="1"/>
    </location>
</feature>
<gene>
    <name evidence="2" type="ORF">IAC56_00500</name>
</gene>
<keyword evidence="1" id="KW-1133">Transmembrane helix</keyword>
<keyword evidence="1" id="KW-0812">Transmembrane</keyword>
<keyword evidence="1" id="KW-0472">Membrane</keyword>
<dbReference type="AlphaFoldDB" id="A0A9D1IHC3"/>
<reference evidence="2" key="2">
    <citation type="journal article" date="2021" name="PeerJ">
        <title>Extensive microbial diversity within the chicken gut microbiome revealed by metagenomics and culture.</title>
        <authorList>
            <person name="Gilroy R."/>
            <person name="Ravi A."/>
            <person name="Getino M."/>
            <person name="Pursley I."/>
            <person name="Horton D.L."/>
            <person name="Alikhan N.F."/>
            <person name="Baker D."/>
            <person name="Gharbi K."/>
            <person name="Hall N."/>
            <person name="Watson M."/>
            <person name="Adriaenssens E.M."/>
            <person name="Foster-Nyarko E."/>
            <person name="Jarju S."/>
            <person name="Secka A."/>
            <person name="Antonio M."/>
            <person name="Oren A."/>
            <person name="Chaudhuri R.R."/>
            <person name="La Ragione R."/>
            <person name="Hildebrand F."/>
            <person name="Pallen M.J."/>
        </authorList>
    </citation>
    <scope>NUCLEOTIDE SEQUENCE</scope>
    <source>
        <strain evidence="2">7463</strain>
    </source>
</reference>
<feature type="transmembrane region" description="Helical" evidence="1">
    <location>
        <begin position="12"/>
        <end position="30"/>
    </location>
</feature>
<accession>A0A9D1IHC3</accession>
<reference evidence="2" key="1">
    <citation type="submission" date="2020-10" db="EMBL/GenBank/DDBJ databases">
        <authorList>
            <person name="Gilroy R."/>
        </authorList>
    </citation>
    <scope>NUCLEOTIDE SEQUENCE</scope>
    <source>
        <strain evidence="2">7463</strain>
    </source>
</reference>
<sequence length="45" mass="4738">FALFSETVTMIGLLGMAMIIIAGVCATIYTKRTEAANKAREATAS</sequence>
<name>A0A9D1IHC3_9BURK</name>
<organism evidence="2 3">
    <name type="scientific">Candidatus Aphodousia faecigallinarum</name>
    <dbReference type="NCBI Taxonomy" id="2840677"/>
    <lineage>
        <taxon>Bacteria</taxon>
        <taxon>Pseudomonadati</taxon>
        <taxon>Pseudomonadota</taxon>
        <taxon>Betaproteobacteria</taxon>
        <taxon>Burkholderiales</taxon>
        <taxon>Sutterellaceae</taxon>
        <taxon>Sutterellaceae incertae sedis</taxon>
        <taxon>Candidatus Aphodousia</taxon>
    </lineage>
</organism>
<dbReference type="Proteomes" id="UP000824083">
    <property type="component" value="Unassembled WGS sequence"/>
</dbReference>
<comment type="caution">
    <text evidence="2">The sequence shown here is derived from an EMBL/GenBank/DDBJ whole genome shotgun (WGS) entry which is preliminary data.</text>
</comment>
<protein>
    <submittedName>
        <fullName evidence="2">EamA/RhaT family transporter</fullName>
    </submittedName>
</protein>